<feature type="domain" description="HTH merR-type" evidence="4">
    <location>
        <begin position="3"/>
        <end position="72"/>
    </location>
</feature>
<keyword evidence="1" id="KW-0805">Transcription regulation</keyword>
<sequence length="141" mass="16081">MQTISIGELAELSGVASQAIRYYEKEKLMPAPQRTDANYRRYPVDAVARLQFIVHAKQWGFTLDEIRELLILQDANGDRAQAKRIAEEKLHKIREQIKHLSRVEAVLSRTLIECSGEGPMQEGCPIVEAIADKADERERNH</sequence>
<dbReference type="InterPro" id="IPR000551">
    <property type="entry name" value="MerR-type_HTH_dom"/>
</dbReference>
<name>A0ABS9RWJ0_9GAMM</name>
<evidence type="ECO:0000259" key="4">
    <source>
        <dbReference type="PROSITE" id="PS50937"/>
    </source>
</evidence>
<dbReference type="CDD" id="cd04770">
    <property type="entry name" value="HTH_HMRTR"/>
    <property type="match status" value="1"/>
</dbReference>
<gene>
    <name evidence="5" type="ORF">MKP05_13775</name>
</gene>
<dbReference type="PANTHER" id="PTHR30204:SF94">
    <property type="entry name" value="HEAVY METAL-DEPENDENT TRANSCRIPTIONAL REGULATOR HI_0293-RELATED"/>
    <property type="match status" value="1"/>
</dbReference>
<keyword evidence="2" id="KW-0238">DNA-binding</keyword>
<evidence type="ECO:0000256" key="1">
    <source>
        <dbReference type="ARBA" id="ARBA00023015"/>
    </source>
</evidence>
<dbReference type="InterPro" id="IPR047057">
    <property type="entry name" value="MerR_fam"/>
</dbReference>
<dbReference type="SMART" id="SM00422">
    <property type="entry name" value="HTH_MERR"/>
    <property type="match status" value="1"/>
</dbReference>
<accession>A0ABS9RWJ0</accession>
<dbReference type="PROSITE" id="PS50937">
    <property type="entry name" value="HTH_MERR_2"/>
    <property type="match status" value="1"/>
</dbReference>
<dbReference type="PRINTS" id="PR00040">
    <property type="entry name" value="HTHMERR"/>
</dbReference>
<organism evidence="5 6">
    <name type="scientific">Halomonas flagellata</name>
    <dbReference type="NCBI Taxonomy" id="2920385"/>
    <lineage>
        <taxon>Bacteria</taxon>
        <taxon>Pseudomonadati</taxon>
        <taxon>Pseudomonadota</taxon>
        <taxon>Gammaproteobacteria</taxon>
        <taxon>Oceanospirillales</taxon>
        <taxon>Halomonadaceae</taxon>
        <taxon>Halomonas</taxon>
    </lineage>
</organism>
<dbReference type="InterPro" id="IPR009061">
    <property type="entry name" value="DNA-bd_dom_put_sf"/>
</dbReference>
<evidence type="ECO:0000313" key="6">
    <source>
        <dbReference type="Proteomes" id="UP001202117"/>
    </source>
</evidence>
<comment type="caution">
    <text evidence="5">The sequence shown here is derived from an EMBL/GenBank/DDBJ whole genome shotgun (WGS) entry which is preliminary data.</text>
</comment>
<evidence type="ECO:0000313" key="5">
    <source>
        <dbReference type="EMBL" id="MCH4564181.1"/>
    </source>
</evidence>
<keyword evidence="3" id="KW-0804">Transcription</keyword>
<dbReference type="PANTHER" id="PTHR30204">
    <property type="entry name" value="REDOX-CYCLING DRUG-SENSING TRANSCRIPTIONAL ACTIVATOR SOXR"/>
    <property type="match status" value="1"/>
</dbReference>
<dbReference type="EMBL" id="JAKVPY010000016">
    <property type="protein sequence ID" value="MCH4564181.1"/>
    <property type="molecule type" value="Genomic_DNA"/>
</dbReference>
<evidence type="ECO:0000256" key="3">
    <source>
        <dbReference type="ARBA" id="ARBA00023163"/>
    </source>
</evidence>
<proteinExistence type="predicted"/>
<evidence type="ECO:0000256" key="2">
    <source>
        <dbReference type="ARBA" id="ARBA00023125"/>
    </source>
</evidence>
<dbReference type="Pfam" id="PF13411">
    <property type="entry name" value="MerR_1"/>
    <property type="match status" value="1"/>
</dbReference>
<keyword evidence="6" id="KW-1185">Reference proteome</keyword>
<dbReference type="Gene3D" id="1.10.1660.10">
    <property type="match status" value="1"/>
</dbReference>
<dbReference type="Proteomes" id="UP001202117">
    <property type="component" value="Unassembled WGS sequence"/>
</dbReference>
<protein>
    <submittedName>
        <fullName evidence="5">Heavy metal-responsive transcriptional regulator</fullName>
    </submittedName>
</protein>
<dbReference type="SUPFAM" id="SSF46955">
    <property type="entry name" value="Putative DNA-binding domain"/>
    <property type="match status" value="1"/>
</dbReference>
<dbReference type="RefSeq" id="WP_240568808.1">
    <property type="nucleotide sequence ID" value="NZ_JAKVPY010000016.1"/>
</dbReference>
<reference evidence="5 6" key="1">
    <citation type="submission" date="2022-02" db="EMBL/GenBank/DDBJ databases">
        <title>Halomonas fukangensis sp. nov., a halophilic bacterium isolated from a bulk soil of Kalidium foliatum at Fukang.</title>
        <authorList>
            <person name="Huang Y."/>
        </authorList>
    </citation>
    <scope>NUCLEOTIDE SEQUENCE [LARGE SCALE GENOMIC DNA]</scope>
    <source>
        <strain evidence="5 6">EGI 63088</strain>
    </source>
</reference>